<dbReference type="SUPFAM" id="SSF117281">
    <property type="entry name" value="Kelch motif"/>
    <property type="match status" value="1"/>
</dbReference>
<keyword evidence="3" id="KW-1185">Reference proteome</keyword>
<dbReference type="OrthoDB" id="45365at2759"/>
<dbReference type="Proteomes" id="UP000327013">
    <property type="component" value="Chromosome 1"/>
</dbReference>
<gene>
    <name evidence="2" type="ORF">FH972_000386</name>
</gene>
<name>A0A5N6QBL3_9ROSI</name>
<dbReference type="Gene3D" id="2.120.10.80">
    <property type="entry name" value="Kelch-type beta propeller"/>
    <property type="match status" value="1"/>
</dbReference>
<accession>A0A5N6QBL3</accession>
<evidence type="ECO:0000313" key="3">
    <source>
        <dbReference type="Proteomes" id="UP000327013"/>
    </source>
</evidence>
<sequence>MGSLPSPPQSAIQPPPPSPPSSYQVYASFCQWQQGPNTYICNRIECYSPSNNTWSYATSIPGITDNHFLKGFAVVSLGDHVFIIGGKQCYKQRVPGLLDPDEYVDKDVKIQSSVWRYSVRSNQWFTCVPLRTPRCDFAFSVCENKIYVAGGQSDLACARGVASTEVYDPLLDIWTPLADMAIRRYMCVGGDLASSAEVYDMQARKWGLVVGMWQLDVPPNQIVEVDGKLFSCGDCLNAWKGHIEVYDGSIWNEVEGSPQALKGSPISTSEANHEDWQPNQRLYLTMAPIGSCLYLLAGCRRAGDSSRTTSKVHIFDTSAATDAWRSLEQLSQTNRRD</sequence>
<protein>
    <submittedName>
        <fullName evidence="2">Uncharacterized protein</fullName>
    </submittedName>
</protein>
<dbReference type="EMBL" id="CM017321">
    <property type="protein sequence ID" value="KAE7995610.1"/>
    <property type="molecule type" value="Genomic_DNA"/>
</dbReference>
<organism evidence="2 3">
    <name type="scientific">Carpinus fangiana</name>
    <dbReference type="NCBI Taxonomy" id="176857"/>
    <lineage>
        <taxon>Eukaryota</taxon>
        <taxon>Viridiplantae</taxon>
        <taxon>Streptophyta</taxon>
        <taxon>Embryophyta</taxon>
        <taxon>Tracheophyta</taxon>
        <taxon>Spermatophyta</taxon>
        <taxon>Magnoliopsida</taxon>
        <taxon>eudicotyledons</taxon>
        <taxon>Gunneridae</taxon>
        <taxon>Pentapetalae</taxon>
        <taxon>rosids</taxon>
        <taxon>fabids</taxon>
        <taxon>Fagales</taxon>
        <taxon>Betulaceae</taxon>
        <taxon>Carpinus</taxon>
    </lineage>
</organism>
<evidence type="ECO:0000256" key="1">
    <source>
        <dbReference type="SAM" id="MobiDB-lite"/>
    </source>
</evidence>
<feature type="region of interest" description="Disordered" evidence="1">
    <location>
        <begin position="1"/>
        <end position="20"/>
    </location>
</feature>
<dbReference type="InterPro" id="IPR015915">
    <property type="entry name" value="Kelch-typ_b-propeller"/>
</dbReference>
<dbReference type="PANTHER" id="PTHR47365:SF1">
    <property type="entry name" value="F-BOX_KELCH-REPEAT PROTEIN"/>
    <property type="match status" value="1"/>
</dbReference>
<dbReference type="Pfam" id="PF01344">
    <property type="entry name" value="Kelch_1"/>
    <property type="match status" value="1"/>
</dbReference>
<dbReference type="InterPro" id="IPR006652">
    <property type="entry name" value="Kelch_1"/>
</dbReference>
<dbReference type="SMART" id="SM00612">
    <property type="entry name" value="Kelch"/>
    <property type="match status" value="2"/>
</dbReference>
<dbReference type="PANTHER" id="PTHR47365">
    <property type="entry name" value="PLANT PROTEIN, PUTATIVE-RELATED"/>
    <property type="match status" value="1"/>
</dbReference>
<dbReference type="AlphaFoldDB" id="A0A5N6QBL3"/>
<reference evidence="2 3" key="1">
    <citation type="submission" date="2019-06" db="EMBL/GenBank/DDBJ databases">
        <title>A chromosomal-level reference genome of Carpinus fangiana (Coryloideae, Betulaceae).</title>
        <authorList>
            <person name="Yang X."/>
            <person name="Wang Z."/>
            <person name="Zhang L."/>
            <person name="Hao G."/>
            <person name="Liu J."/>
            <person name="Yang Y."/>
        </authorList>
    </citation>
    <scope>NUCLEOTIDE SEQUENCE [LARGE SCALE GENOMIC DNA]</scope>
    <source>
        <strain evidence="2">Cfa_2016G</strain>
        <tissue evidence="2">Leaf</tissue>
    </source>
</reference>
<proteinExistence type="predicted"/>
<evidence type="ECO:0000313" key="2">
    <source>
        <dbReference type="EMBL" id="KAE7995610.1"/>
    </source>
</evidence>